<organism evidence="3 4">
    <name type="scientific">Hypocrea virens (strain Gv29-8 / FGSC 10586)</name>
    <name type="common">Gliocladium virens</name>
    <name type="synonym">Trichoderma virens</name>
    <dbReference type="NCBI Taxonomy" id="413071"/>
    <lineage>
        <taxon>Eukaryota</taxon>
        <taxon>Fungi</taxon>
        <taxon>Dikarya</taxon>
        <taxon>Ascomycota</taxon>
        <taxon>Pezizomycotina</taxon>
        <taxon>Sordariomycetes</taxon>
        <taxon>Hypocreomycetidae</taxon>
        <taxon>Hypocreales</taxon>
        <taxon>Hypocreaceae</taxon>
        <taxon>Trichoderma</taxon>
    </lineage>
</organism>
<dbReference type="eggNOG" id="KOG1840">
    <property type="taxonomic scope" value="Eukaryota"/>
</dbReference>
<comment type="caution">
    <text evidence="3">The sequence shown here is derived from an EMBL/GenBank/DDBJ whole genome shotgun (WGS) entry which is preliminary data.</text>
</comment>
<dbReference type="AlphaFoldDB" id="G9N188"/>
<protein>
    <recommendedName>
        <fullName evidence="2">Nucleoside phosphorylase domain-containing protein</fullName>
    </recommendedName>
</protein>
<dbReference type="RefSeq" id="XP_013953720.1">
    <property type="nucleotide sequence ID" value="XM_014098245.1"/>
</dbReference>
<name>G9N188_HYPVG</name>
<dbReference type="GO" id="GO:0009116">
    <property type="term" value="P:nucleoside metabolic process"/>
    <property type="evidence" value="ECO:0007669"/>
    <property type="project" value="InterPro"/>
</dbReference>
<feature type="chain" id="PRO_5003524021" description="Nucleoside phosphorylase domain-containing protein" evidence="1">
    <location>
        <begin position="32"/>
        <end position="353"/>
    </location>
</feature>
<dbReference type="InterPro" id="IPR053137">
    <property type="entry name" value="NLR-like"/>
</dbReference>
<gene>
    <name evidence="3" type="ORF">TRIVIDRAFT_46543</name>
</gene>
<dbReference type="GO" id="GO:0003824">
    <property type="term" value="F:catalytic activity"/>
    <property type="evidence" value="ECO:0007669"/>
    <property type="project" value="InterPro"/>
</dbReference>
<keyword evidence="4" id="KW-1185">Reference proteome</keyword>
<dbReference type="EMBL" id="ABDF02000083">
    <property type="protein sequence ID" value="EHK19520.1"/>
    <property type="molecule type" value="Genomic_DNA"/>
</dbReference>
<accession>G9N188</accession>
<sequence>MSNNRTPPRSRLEFNIALICALPLEASFVSALFDARYDGEKYGKEQSDTNAYSMGALGSHNVVLVHMPNMGKVAAATAAAHLRTSFPGIQLALVVGICGGAPFGPSELLLGDVVISEGLVQYDLGRRLPNTFARKDTPRDNLPRPRPEVCAILAKLKTTQGQSQLQKQMLDNLRLLRQQPDLTIPYPGPMNDQLFKPKYLHRHRPPAECAICANLDEDDLCSSAIEASCEELGCTELDLRPRSRLAQTSNESPPAIHFGLVATGDTVMRSGKDRDKLVARDKVIAFEMEGAGVWETFPAALVIKGVCDYADSHKNKIWQSYAAATAAATAKAFLKHWDTSKYYSWVESDILPF</sequence>
<dbReference type="HOGENOM" id="CLU_000288_34_22_1"/>
<feature type="signal peptide" evidence="1">
    <location>
        <begin position="1"/>
        <end position="31"/>
    </location>
</feature>
<dbReference type="InterPro" id="IPR000845">
    <property type="entry name" value="Nucleoside_phosphorylase_d"/>
</dbReference>
<dbReference type="PANTHER" id="PTHR46082">
    <property type="entry name" value="ATP/GTP-BINDING PROTEIN-RELATED"/>
    <property type="match status" value="1"/>
</dbReference>
<dbReference type="SUPFAM" id="SSF53167">
    <property type="entry name" value="Purine and uridine phosphorylases"/>
    <property type="match status" value="1"/>
</dbReference>
<proteinExistence type="predicted"/>
<evidence type="ECO:0000259" key="2">
    <source>
        <dbReference type="Pfam" id="PF01048"/>
    </source>
</evidence>
<dbReference type="InParanoid" id="G9N188"/>
<dbReference type="OrthoDB" id="20872at2759"/>
<reference evidence="3 4" key="1">
    <citation type="journal article" date="2011" name="Genome Biol.">
        <title>Comparative genome sequence analysis underscores mycoparasitism as the ancestral life style of Trichoderma.</title>
        <authorList>
            <person name="Kubicek C.P."/>
            <person name="Herrera-Estrella A."/>
            <person name="Seidl-Seiboth V."/>
            <person name="Martinez D.A."/>
            <person name="Druzhinina I.S."/>
            <person name="Thon M."/>
            <person name="Zeilinger S."/>
            <person name="Casas-Flores S."/>
            <person name="Horwitz B.A."/>
            <person name="Mukherjee P.K."/>
            <person name="Mukherjee M."/>
            <person name="Kredics L."/>
            <person name="Alcaraz L.D."/>
            <person name="Aerts A."/>
            <person name="Antal Z."/>
            <person name="Atanasova L."/>
            <person name="Cervantes-Badillo M.G."/>
            <person name="Challacombe J."/>
            <person name="Chertkov O."/>
            <person name="McCluskey K."/>
            <person name="Coulpier F."/>
            <person name="Deshpande N."/>
            <person name="von Doehren H."/>
            <person name="Ebbole D.J."/>
            <person name="Esquivel-Naranjo E.U."/>
            <person name="Fekete E."/>
            <person name="Flipphi M."/>
            <person name="Glaser F."/>
            <person name="Gomez-Rodriguez E.Y."/>
            <person name="Gruber S."/>
            <person name="Han C."/>
            <person name="Henrissat B."/>
            <person name="Hermosa R."/>
            <person name="Hernandez-Onate M."/>
            <person name="Karaffa L."/>
            <person name="Kosti I."/>
            <person name="Le Crom S."/>
            <person name="Lindquist E."/>
            <person name="Lucas S."/>
            <person name="Luebeck M."/>
            <person name="Luebeck P.S."/>
            <person name="Margeot A."/>
            <person name="Metz B."/>
            <person name="Misra M."/>
            <person name="Nevalainen H."/>
            <person name="Omann M."/>
            <person name="Packer N."/>
            <person name="Perrone G."/>
            <person name="Uresti-Rivera E.E."/>
            <person name="Salamov A."/>
            <person name="Schmoll M."/>
            <person name="Seiboth B."/>
            <person name="Shapiro H."/>
            <person name="Sukno S."/>
            <person name="Tamayo-Ramos J.A."/>
            <person name="Tisch D."/>
            <person name="Wiest A."/>
            <person name="Wilkinson H.H."/>
            <person name="Zhang M."/>
            <person name="Coutinho P.M."/>
            <person name="Kenerley C.M."/>
            <person name="Monte E."/>
            <person name="Baker S.E."/>
            <person name="Grigoriev I.V."/>
        </authorList>
    </citation>
    <scope>NUCLEOTIDE SEQUENCE [LARGE SCALE GENOMIC DNA]</scope>
    <source>
        <strain evidence="4">Gv29-8 / FGSC 10586</strain>
    </source>
</reference>
<dbReference type="PANTHER" id="PTHR46082:SF6">
    <property type="entry name" value="AAA+ ATPASE DOMAIN-CONTAINING PROTEIN-RELATED"/>
    <property type="match status" value="1"/>
</dbReference>
<dbReference type="VEuPathDB" id="FungiDB:TRIVIDRAFT_46543"/>
<feature type="domain" description="Nucleoside phosphorylase" evidence="2">
    <location>
        <begin position="16"/>
        <end position="131"/>
    </location>
</feature>
<dbReference type="Pfam" id="PF01048">
    <property type="entry name" value="PNP_UDP_1"/>
    <property type="match status" value="1"/>
</dbReference>
<dbReference type="InterPro" id="IPR035994">
    <property type="entry name" value="Nucleoside_phosphorylase_sf"/>
</dbReference>
<evidence type="ECO:0000313" key="4">
    <source>
        <dbReference type="Proteomes" id="UP000007115"/>
    </source>
</evidence>
<dbReference type="GeneID" id="25794538"/>
<evidence type="ECO:0000256" key="1">
    <source>
        <dbReference type="SAM" id="SignalP"/>
    </source>
</evidence>
<evidence type="ECO:0000313" key="3">
    <source>
        <dbReference type="EMBL" id="EHK19520.1"/>
    </source>
</evidence>
<keyword evidence="1" id="KW-0732">Signal</keyword>
<dbReference type="Proteomes" id="UP000007115">
    <property type="component" value="Unassembled WGS sequence"/>
</dbReference>
<dbReference type="Gene3D" id="3.40.50.1580">
    <property type="entry name" value="Nucleoside phosphorylase domain"/>
    <property type="match status" value="1"/>
</dbReference>
<dbReference type="OMA" id="ECAICAN"/>
<dbReference type="STRING" id="413071.G9N188"/>